<evidence type="ECO:0000259" key="3">
    <source>
        <dbReference type="Pfam" id="PF03061"/>
    </source>
</evidence>
<dbReference type="NCBIfam" id="TIGR00369">
    <property type="entry name" value="unchar_dom_1"/>
    <property type="match status" value="1"/>
</dbReference>
<dbReference type="Proteomes" id="UP000544872">
    <property type="component" value="Unassembled WGS sequence"/>
</dbReference>
<feature type="domain" description="Thioesterase" evidence="3">
    <location>
        <begin position="54"/>
        <end position="125"/>
    </location>
</feature>
<dbReference type="EMBL" id="JACIIX010000001">
    <property type="protein sequence ID" value="MBB6209056.1"/>
    <property type="molecule type" value="Genomic_DNA"/>
</dbReference>
<evidence type="ECO:0000313" key="5">
    <source>
        <dbReference type="Proteomes" id="UP000544872"/>
    </source>
</evidence>
<evidence type="ECO:0000313" key="4">
    <source>
        <dbReference type="EMBL" id="MBB6209056.1"/>
    </source>
</evidence>
<dbReference type="PANTHER" id="PTHR21660:SF1">
    <property type="entry name" value="ACYL-COENZYME A THIOESTERASE 13"/>
    <property type="match status" value="1"/>
</dbReference>
<comment type="caution">
    <text evidence="4">The sequence shown here is derived from an EMBL/GenBank/DDBJ whole genome shotgun (WGS) entry which is preliminary data.</text>
</comment>
<dbReference type="InterPro" id="IPR039298">
    <property type="entry name" value="ACOT13"/>
</dbReference>
<dbReference type="InterPro" id="IPR003736">
    <property type="entry name" value="PAAI_dom"/>
</dbReference>
<dbReference type="AlphaFoldDB" id="A0A7X0DKL0"/>
<evidence type="ECO:0000256" key="1">
    <source>
        <dbReference type="ARBA" id="ARBA00008324"/>
    </source>
</evidence>
<sequence length="150" mass="15835">MSDFEPKNPAWRASVAASFARQGFMSLIGAVLEDAPAGACRIRLPFRAELSQQHGFFHGGVIGTLADNAGGFAAASLVAEGTEVLTVEYKLNIIAPGEGDALVAEGSVIKNGRSLIITRVDIYGERAGRRTLCAIAQQTIMPLAAHRVAR</sequence>
<accession>A0A7X0DKL0</accession>
<proteinExistence type="inferred from homology"/>
<gene>
    <name evidence="4" type="ORF">FHS48_000437</name>
</gene>
<dbReference type="RefSeq" id="WP_184260852.1">
    <property type="nucleotide sequence ID" value="NZ_JACIIX010000001.1"/>
</dbReference>
<dbReference type="PANTHER" id="PTHR21660">
    <property type="entry name" value="THIOESTERASE SUPERFAMILY MEMBER-RELATED"/>
    <property type="match status" value="1"/>
</dbReference>
<comment type="similarity">
    <text evidence="1">Belongs to the thioesterase PaaI family.</text>
</comment>
<dbReference type="InterPro" id="IPR029069">
    <property type="entry name" value="HotDog_dom_sf"/>
</dbReference>
<dbReference type="Pfam" id="PF03061">
    <property type="entry name" value="4HBT"/>
    <property type="match status" value="1"/>
</dbReference>
<reference evidence="4 5" key="1">
    <citation type="submission" date="2020-08" db="EMBL/GenBank/DDBJ databases">
        <title>Genomic Encyclopedia of Type Strains, Phase IV (KMG-IV): sequencing the most valuable type-strain genomes for metagenomic binning, comparative biology and taxonomic classification.</title>
        <authorList>
            <person name="Goeker M."/>
        </authorList>
    </citation>
    <scope>NUCLEOTIDE SEQUENCE [LARGE SCALE GENOMIC DNA]</scope>
    <source>
        <strain evidence="4 5">DSM 11590</strain>
    </source>
</reference>
<dbReference type="GO" id="GO:0047617">
    <property type="term" value="F:fatty acyl-CoA hydrolase activity"/>
    <property type="evidence" value="ECO:0007669"/>
    <property type="project" value="InterPro"/>
</dbReference>
<organism evidence="4 5">
    <name type="scientific">Novispirillum itersonii</name>
    <name type="common">Aquaspirillum itersonii</name>
    <dbReference type="NCBI Taxonomy" id="189"/>
    <lineage>
        <taxon>Bacteria</taxon>
        <taxon>Pseudomonadati</taxon>
        <taxon>Pseudomonadota</taxon>
        <taxon>Alphaproteobacteria</taxon>
        <taxon>Rhodospirillales</taxon>
        <taxon>Novispirillaceae</taxon>
        <taxon>Novispirillum</taxon>
    </lineage>
</organism>
<dbReference type="InterPro" id="IPR006683">
    <property type="entry name" value="Thioestr_dom"/>
</dbReference>
<evidence type="ECO:0000256" key="2">
    <source>
        <dbReference type="ARBA" id="ARBA00022801"/>
    </source>
</evidence>
<dbReference type="CDD" id="cd03443">
    <property type="entry name" value="PaaI_thioesterase"/>
    <property type="match status" value="1"/>
</dbReference>
<keyword evidence="2" id="KW-0378">Hydrolase</keyword>
<name>A0A7X0DKL0_NOVIT</name>
<keyword evidence="5" id="KW-1185">Reference proteome</keyword>
<dbReference type="SUPFAM" id="SSF54637">
    <property type="entry name" value="Thioesterase/thiol ester dehydrase-isomerase"/>
    <property type="match status" value="1"/>
</dbReference>
<dbReference type="Gene3D" id="3.10.129.10">
    <property type="entry name" value="Hotdog Thioesterase"/>
    <property type="match status" value="1"/>
</dbReference>
<protein>
    <submittedName>
        <fullName evidence="4">Uncharacterized protein (TIGR00369 family)</fullName>
    </submittedName>
</protein>